<evidence type="ECO:0000313" key="1">
    <source>
        <dbReference type="EMBL" id="KAI5316535.1"/>
    </source>
</evidence>
<comment type="caution">
    <text evidence="1">The sequence shown here is derived from an EMBL/GenBank/DDBJ whole genome shotgun (WGS) entry which is preliminary data.</text>
</comment>
<sequence>MTGTRSSTSQLVELEPEIEQKLQEIRWSQKQDREKKNQQGEDEMALVQNETMGDHDIPNIPTSPSSIVLPAAARNFELKNIHFNMMPSFHGLSFEDPLAKAWIIDKLGGGSKQVLGEILFNSEN</sequence>
<dbReference type="EMBL" id="JAJFAZ020000007">
    <property type="protein sequence ID" value="KAI5316535.1"/>
    <property type="molecule type" value="Genomic_DNA"/>
</dbReference>
<protein>
    <submittedName>
        <fullName evidence="1">Uncharacterized protein</fullName>
    </submittedName>
</protein>
<organism evidence="1 2">
    <name type="scientific">Prunus dulcis</name>
    <name type="common">Almond</name>
    <name type="synonym">Amygdalus dulcis</name>
    <dbReference type="NCBI Taxonomy" id="3755"/>
    <lineage>
        <taxon>Eukaryota</taxon>
        <taxon>Viridiplantae</taxon>
        <taxon>Streptophyta</taxon>
        <taxon>Embryophyta</taxon>
        <taxon>Tracheophyta</taxon>
        <taxon>Spermatophyta</taxon>
        <taxon>Magnoliopsida</taxon>
        <taxon>eudicotyledons</taxon>
        <taxon>Gunneridae</taxon>
        <taxon>Pentapetalae</taxon>
        <taxon>rosids</taxon>
        <taxon>fabids</taxon>
        <taxon>Rosales</taxon>
        <taxon>Rosaceae</taxon>
        <taxon>Amygdaloideae</taxon>
        <taxon>Amygdaleae</taxon>
        <taxon>Prunus</taxon>
    </lineage>
</organism>
<evidence type="ECO:0000313" key="2">
    <source>
        <dbReference type="Proteomes" id="UP001054821"/>
    </source>
</evidence>
<accession>A0AAD4V116</accession>
<dbReference type="AlphaFoldDB" id="A0AAD4V116"/>
<name>A0AAD4V116_PRUDU</name>
<reference evidence="1 2" key="1">
    <citation type="journal article" date="2022" name="G3 (Bethesda)">
        <title>Whole-genome sequence and methylome profiling of the almond [Prunus dulcis (Mill.) D.A. Webb] cultivar 'Nonpareil'.</title>
        <authorList>
            <person name="D'Amico-Willman K.M."/>
            <person name="Ouma W.Z."/>
            <person name="Meulia T."/>
            <person name="Sideli G.M."/>
            <person name="Gradziel T.M."/>
            <person name="Fresnedo-Ramirez J."/>
        </authorList>
    </citation>
    <scope>NUCLEOTIDE SEQUENCE [LARGE SCALE GENOMIC DNA]</scope>
    <source>
        <strain evidence="1">Clone GOH B32 T37-40</strain>
    </source>
</reference>
<dbReference type="Proteomes" id="UP001054821">
    <property type="component" value="Chromosome 7"/>
</dbReference>
<proteinExistence type="predicted"/>
<gene>
    <name evidence="1" type="ORF">L3X38_036242</name>
</gene>
<keyword evidence="2" id="KW-1185">Reference proteome</keyword>